<sequence>MSGRPMHVSERLIGLVAGACAAVVFSSSPASAVIASPSGSDQQPGSYVSVGKKARPQVTSICGYNFNYVQRMTIDGVSAMVPVESVYPVGRHRLVLLETCDGHFIYGVVVTSDPV</sequence>
<evidence type="ECO:0000256" key="1">
    <source>
        <dbReference type="SAM" id="SignalP"/>
    </source>
</evidence>
<evidence type="ECO:0000313" key="2">
    <source>
        <dbReference type="EMBL" id="WQQ27998.1"/>
    </source>
</evidence>
<keyword evidence="3" id="KW-1185">Reference proteome</keyword>
<reference evidence="3" key="1">
    <citation type="submission" date="2023-12" db="EMBL/GenBank/DDBJ databases">
        <title>Novel species in genus Nocardioides.</title>
        <authorList>
            <person name="Zhou H."/>
        </authorList>
    </citation>
    <scope>NUCLEOTIDE SEQUENCE [LARGE SCALE GENOMIC DNA]</scope>
    <source>
        <strain evidence="3">HM61</strain>
    </source>
</reference>
<accession>A0ABZ0ZXJ4</accession>
<organism evidence="2 3">
    <name type="scientific">Nocardioides bizhenqiangii</name>
    <dbReference type="NCBI Taxonomy" id="3095076"/>
    <lineage>
        <taxon>Bacteria</taxon>
        <taxon>Bacillati</taxon>
        <taxon>Actinomycetota</taxon>
        <taxon>Actinomycetes</taxon>
        <taxon>Propionibacteriales</taxon>
        <taxon>Nocardioidaceae</taxon>
        <taxon>Nocardioides</taxon>
    </lineage>
</organism>
<proteinExistence type="predicted"/>
<evidence type="ECO:0000313" key="3">
    <source>
        <dbReference type="Proteomes" id="UP001327225"/>
    </source>
</evidence>
<protein>
    <recommendedName>
        <fullName evidence="4">Secreted protein</fullName>
    </recommendedName>
</protein>
<keyword evidence="1" id="KW-0732">Signal</keyword>
<dbReference type="EMBL" id="CP141059">
    <property type="protein sequence ID" value="WQQ27998.1"/>
    <property type="molecule type" value="Genomic_DNA"/>
</dbReference>
<evidence type="ECO:0008006" key="4">
    <source>
        <dbReference type="Google" id="ProtNLM"/>
    </source>
</evidence>
<gene>
    <name evidence="2" type="ORF">SHK19_07110</name>
</gene>
<feature type="chain" id="PRO_5046960215" description="Secreted protein" evidence="1">
    <location>
        <begin position="33"/>
        <end position="115"/>
    </location>
</feature>
<name>A0ABZ0ZXJ4_9ACTN</name>
<dbReference type="RefSeq" id="WP_322938231.1">
    <property type="nucleotide sequence ID" value="NZ_CP141059.1"/>
</dbReference>
<dbReference type="Proteomes" id="UP001327225">
    <property type="component" value="Chromosome"/>
</dbReference>
<feature type="signal peptide" evidence="1">
    <location>
        <begin position="1"/>
        <end position="32"/>
    </location>
</feature>